<dbReference type="OrthoDB" id="914198at2759"/>
<feature type="domain" description="VQ" evidence="2">
    <location>
        <begin position="64"/>
        <end position="84"/>
    </location>
</feature>
<dbReference type="InterPro" id="IPR008889">
    <property type="entry name" value="VQ"/>
</dbReference>
<name>A0A830D387_9LAMI</name>
<dbReference type="Proteomes" id="UP000653305">
    <property type="component" value="Unassembled WGS sequence"/>
</dbReference>
<proteinExistence type="predicted"/>
<feature type="region of interest" description="Disordered" evidence="1">
    <location>
        <begin position="25"/>
        <end position="64"/>
    </location>
</feature>
<evidence type="ECO:0000256" key="1">
    <source>
        <dbReference type="SAM" id="MobiDB-lite"/>
    </source>
</evidence>
<evidence type="ECO:0000313" key="3">
    <source>
        <dbReference type="EMBL" id="GFQ00862.1"/>
    </source>
</evidence>
<evidence type="ECO:0000313" key="4">
    <source>
        <dbReference type="Proteomes" id="UP000653305"/>
    </source>
</evidence>
<dbReference type="PANTHER" id="PTHR33179">
    <property type="entry name" value="VQ MOTIF-CONTAINING PROTEIN"/>
    <property type="match status" value="1"/>
</dbReference>
<evidence type="ECO:0000259" key="2">
    <source>
        <dbReference type="Pfam" id="PF05678"/>
    </source>
</evidence>
<organism evidence="3 4">
    <name type="scientific">Phtheirospermum japonicum</name>
    <dbReference type="NCBI Taxonomy" id="374723"/>
    <lineage>
        <taxon>Eukaryota</taxon>
        <taxon>Viridiplantae</taxon>
        <taxon>Streptophyta</taxon>
        <taxon>Embryophyta</taxon>
        <taxon>Tracheophyta</taxon>
        <taxon>Spermatophyta</taxon>
        <taxon>Magnoliopsida</taxon>
        <taxon>eudicotyledons</taxon>
        <taxon>Gunneridae</taxon>
        <taxon>Pentapetalae</taxon>
        <taxon>asterids</taxon>
        <taxon>lamiids</taxon>
        <taxon>Lamiales</taxon>
        <taxon>Orobanchaceae</taxon>
        <taxon>Orobanchaceae incertae sedis</taxon>
        <taxon>Phtheirospermum</taxon>
    </lineage>
</organism>
<dbReference type="EMBL" id="BMAC01000645">
    <property type="protein sequence ID" value="GFQ00862.1"/>
    <property type="molecule type" value="Genomic_DNA"/>
</dbReference>
<reference evidence="3" key="1">
    <citation type="submission" date="2020-07" db="EMBL/GenBank/DDBJ databases">
        <title>Ethylene signaling mediates host invasion by parasitic plants.</title>
        <authorList>
            <person name="Yoshida S."/>
        </authorList>
    </citation>
    <scope>NUCLEOTIDE SEQUENCE</scope>
    <source>
        <strain evidence="3">Okayama</strain>
    </source>
</reference>
<keyword evidence="4" id="KW-1185">Reference proteome</keyword>
<gene>
    <name evidence="3" type="ORF">PHJA_002230100</name>
</gene>
<accession>A0A830D387</accession>
<sequence>MQSSDPWARNYQETIVPKLIFDEPLDVNHTAPSPASDTSLSPNASIGKPTRRRSRASKKKPMTLLKANPNDFRALVQRFTGCHSSTPAFGNHKGPVNLNFAQHNYSSSSEKSEGQSLFSFGDNNVTVAATAATTNHIPTNMATNDDYDCDQSFASTVNCDTRLDDRFCFDDFDMDSFSIQEMSGPGTSHDDFWRY</sequence>
<dbReference type="Pfam" id="PF05678">
    <property type="entry name" value="VQ"/>
    <property type="match status" value="1"/>
</dbReference>
<protein>
    <recommendedName>
        <fullName evidence="2">VQ domain-containing protein</fullName>
    </recommendedName>
</protein>
<dbReference type="AlphaFoldDB" id="A0A830D387"/>
<feature type="compositionally biased region" description="Basic residues" evidence="1">
    <location>
        <begin position="49"/>
        <end position="61"/>
    </location>
</feature>
<dbReference type="InterPro" id="IPR039609">
    <property type="entry name" value="VQ_15/22"/>
</dbReference>
<feature type="compositionally biased region" description="Polar residues" evidence="1">
    <location>
        <begin position="30"/>
        <end position="44"/>
    </location>
</feature>
<comment type="caution">
    <text evidence="3">The sequence shown here is derived from an EMBL/GenBank/DDBJ whole genome shotgun (WGS) entry which is preliminary data.</text>
</comment>
<dbReference type="PANTHER" id="PTHR33179:SF29">
    <property type="entry name" value="OS06G0666400 PROTEIN"/>
    <property type="match status" value="1"/>
</dbReference>